<dbReference type="Proteomes" id="UP000004994">
    <property type="component" value="Chromosome 4"/>
</dbReference>
<feature type="compositionally biased region" description="Acidic residues" evidence="1">
    <location>
        <begin position="72"/>
        <end position="81"/>
    </location>
</feature>
<evidence type="ECO:0000256" key="1">
    <source>
        <dbReference type="SAM" id="MobiDB-lite"/>
    </source>
</evidence>
<dbReference type="InParanoid" id="A0A3Q7GV91"/>
<keyword evidence="4" id="KW-1185">Reference proteome</keyword>
<evidence type="ECO:0000313" key="3">
    <source>
        <dbReference type="EnsemblPlants" id="Solyc04g049017.1.1"/>
    </source>
</evidence>
<reference evidence="3" key="1">
    <citation type="journal article" date="2012" name="Nature">
        <title>The tomato genome sequence provides insights into fleshy fruit evolution.</title>
        <authorList>
            <consortium name="Tomato Genome Consortium"/>
        </authorList>
    </citation>
    <scope>NUCLEOTIDE SEQUENCE [LARGE SCALE GENOMIC DNA]</scope>
    <source>
        <strain evidence="3">cv. Heinz 1706</strain>
    </source>
</reference>
<organism evidence="3">
    <name type="scientific">Solanum lycopersicum</name>
    <name type="common">Tomato</name>
    <name type="synonym">Lycopersicon esculentum</name>
    <dbReference type="NCBI Taxonomy" id="4081"/>
    <lineage>
        <taxon>Eukaryota</taxon>
        <taxon>Viridiplantae</taxon>
        <taxon>Streptophyta</taxon>
        <taxon>Embryophyta</taxon>
        <taxon>Tracheophyta</taxon>
        <taxon>Spermatophyta</taxon>
        <taxon>Magnoliopsida</taxon>
        <taxon>eudicotyledons</taxon>
        <taxon>Gunneridae</taxon>
        <taxon>Pentapetalae</taxon>
        <taxon>asterids</taxon>
        <taxon>lamiids</taxon>
        <taxon>Solanales</taxon>
        <taxon>Solanaceae</taxon>
        <taxon>Solanoideae</taxon>
        <taxon>Solaneae</taxon>
        <taxon>Solanum</taxon>
        <taxon>Solanum subgen. Lycopersicon</taxon>
    </lineage>
</organism>
<feature type="domain" description="Myb/SANT-like" evidence="2">
    <location>
        <begin position="2"/>
        <end position="43"/>
    </location>
</feature>
<dbReference type="PANTHER" id="PTHR31704:SF37">
    <property type="entry name" value="HEAT SHOCK PROTEIN"/>
    <property type="match status" value="1"/>
</dbReference>
<sequence length="121" mass="14604">MENHWDGMKAEWTLFKQLMKRDTCIGWDSTKNTIMTDDVWWKRKIKVDYDEERQNGIDNDDMKHFINTNNEGGDESDDPEDMNSSMFPKPSIKRPIQLMMHADEVRKSWMEYNHQLYLKKV</sequence>
<dbReference type="AlphaFoldDB" id="A0A3Q7GV91"/>
<feature type="region of interest" description="Disordered" evidence="1">
    <location>
        <begin position="58"/>
        <end position="90"/>
    </location>
</feature>
<name>A0A3Q7GV91_SOLLC</name>
<reference evidence="3" key="2">
    <citation type="submission" date="2019-01" db="UniProtKB">
        <authorList>
            <consortium name="EnsemblPlants"/>
        </authorList>
    </citation>
    <scope>IDENTIFICATION</scope>
    <source>
        <strain evidence="3">cv. Heinz 1706</strain>
    </source>
</reference>
<dbReference type="OMA" id="LMMHADE"/>
<dbReference type="InterPro" id="IPR024752">
    <property type="entry name" value="Myb/SANT-like_dom"/>
</dbReference>
<dbReference type="EnsemblPlants" id="Solyc04g049017.1.1">
    <property type="protein sequence ID" value="Solyc04g049017.1.1"/>
    <property type="gene ID" value="Solyc04g049017.1"/>
</dbReference>
<dbReference type="FunCoup" id="A0A3Q7GV91">
    <property type="interactions" value="1077"/>
</dbReference>
<protein>
    <recommendedName>
        <fullName evidence="2">Myb/SANT-like domain-containing protein</fullName>
    </recommendedName>
</protein>
<dbReference type="Gramene" id="Solyc04g049017.1.1">
    <property type="protein sequence ID" value="Solyc04g049017.1.1"/>
    <property type="gene ID" value="Solyc04g049017.1"/>
</dbReference>
<dbReference type="PANTHER" id="PTHR31704">
    <property type="entry name" value="MYB/SANT-LIKE DNA-BINDING DOMAIN PROTEIN-RELATED"/>
    <property type="match status" value="1"/>
</dbReference>
<proteinExistence type="predicted"/>
<evidence type="ECO:0000259" key="2">
    <source>
        <dbReference type="Pfam" id="PF12776"/>
    </source>
</evidence>
<accession>A0A3Q7GV91</accession>
<evidence type="ECO:0000313" key="4">
    <source>
        <dbReference type="Proteomes" id="UP000004994"/>
    </source>
</evidence>
<dbReference type="Pfam" id="PF12776">
    <property type="entry name" value="Myb_DNA-bind_3"/>
    <property type="match status" value="1"/>
</dbReference>